<dbReference type="EMBL" id="QXGC01000222">
    <property type="protein sequence ID" value="KAE9244281.1"/>
    <property type="molecule type" value="Genomic_DNA"/>
</dbReference>
<evidence type="ECO:0000313" key="3">
    <source>
        <dbReference type="EMBL" id="KAE9124188.1"/>
    </source>
</evidence>
<feature type="compositionally biased region" description="Polar residues" evidence="1">
    <location>
        <begin position="31"/>
        <end position="42"/>
    </location>
</feature>
<dbReference type="EMBL" id="QXGE01000332">
    <property type="protein sequence ID" value="KAE9315701.1"/>
    <property type="molecule type" value="Genomic_DNA"/>
</dbReference>
<evidence type="ECO:0000313" key="2">
    <source>
        <dbReference type="EMBL" id="KAE8942751.1"/>
    </source>
</evidence>
<feature type="region of interest" description="Disordered" evidence="1">
    <location>
        <begin position="31"/>
        <end position="54"/>
    </location>
</feature>
<dbReference type="Proteomes" id="UP000437068">
    <property type="component" value="Unassembled WGS sequence"/>
</dbReference>
<dbReference type="Proteomes" id="UP000486351">
    <property type="component" value="Unassembled WGS sequence"/>
</dbReference>
<dbReference type="EMBL" id="QXGA01000253">
    <property type="protein sequence ID" value="KAE9149154.1"/>
    <property type="molecule type" value="Genomic_DNA"/>
</dbReference>
<evidence type="ECO:0000313" key="6">
    <source>
        <dbReference type="EMBL" id="KAE9244281.1"/>
    </source>
</evidence>
<dbReference type="Proteomes" id="UP000433483">
    <property type="component" value="Unassembled WGS sequence"/>
</dbReference>
<dbReference type="EMBL" id="QXFZ01000261">
    <property type="protein sequence ID" value="KAE9124188.1"/>
    <property type="molecule type" value="Genomic_DNA"/>
</dbReference>
<evidence type="ECO:0000313" key="7">
    <source>
        <dbReference type="EMBL" id="KAE9315701.1"/>
    </source>
</evidence>
<gene>
    <name evidence="7" type="ORF">PF001_g7665</name>
    <name evidence="6" type="ORF">PF004_g5746</name>
    <name evidence="5" type="ORF">PF005_g2461</name>
    <name evidence="4" type="ORF">PF006_g6333</name>
    <name evidence="3" type="ORF">PF007_g6806</name>
    <name evidence="8" type="ORF">PF008_g7822</name>
    <name evidence="2" type="ORF">PF009_g7499</name>
</gene>
<dbReference type="Proteomes" id="UP000429523">
    <property type="component" value="Unassembled WGS sequence"/>
</dbReference>
<organism evidence="5 10">
    <name type="scientific">Phytophthora fragariae</name>
    <dbReference type="NCBI Taxonomy" id="53985"/>
    <lineage>
        <taxon>Eukaryota</taxon>
        <taxon>Sar</taxon>
        <taxon>Stramenopiles</taxon>
        <taxon>Oomycota</taxon>
        <taxon>Peronosporomycetes</taxon>
        <taxon>Peronosporales</taxon>
        <taxon>Peronosporaceae</taxon>
        <taxon>Phytophthora</taxon>
    </lineage>
</organism>
<evidence type="ECO:0000313" key="13">
    <source>
        <dbReference type="Proteomes" id="UP000441208"/>
    </source>
</evidence>
<sequence>MLSSAVQPARRSHVDVRSVALPSFLLASQLAAKSNGSSPSRSKPTRFSVRRKIV</sequence>
<proteinExistence type="predicted"/>
<evidence type="ECO:0000313" key="9">
    <source>
        <dbReference type="Proteomes" id="UP000429523"/>
    </source>
</evidence>
<protein>
    <submittedName>
        <fullName evidence="5">Uncharacterized protein</fullName>
    </submittedName>
</protein>
<dbReference type="AlphaFoldDB" id="A0A6A3ZDU9"/>
<evidence type="ECO:0000256" key="1">
    <source>
        <dbReference type="SAM" id="MobiDB-lite"/>
    </source>
</evidence>
<evidence type="ECO:0000313" key="8">
    <source>
        <dbReference type="EMBL" id="KAE9347401.1"/>
    </source>
</evidence>
<accession>A0A6A3ZDU9</accession>
<evidence type="ECO:0000313" key="15">
    <source>
        <dbReference type="Proteomes" id="UP000486351"/>
    </source>
</evidence>
<evidence type="ECO:0000313" key="10">
    <source>
        <dbReference type="Proteomes" id="UP000433483"/>
    </source>
</evidence>
<evidence type="ECO:0000313" key="11">
    <source>
        <dbReference type="Proteomes" id="UP000437068"/>
    </source>
</evidence>
<evidence type="ECO:0000313" key="14">
    <source>
        <dbReference type="Proteomes" id="UP000476176"/>
    </source>
</evidence>
<keyword evidence="10" id="KW-1185">Reference proteome</keyword>
<evidence type="ECO:0000313" key="4">
    <source>
        <dbReference type="EMBL" id="KAE9149154.1"/>
    </source>
</evidence>
<dbReference type="EMBL" id="QXGF01000290">
    <property type="protein sequence ID" value="KAE8942751.1"/>
    <property type="molecule type" value="Genomic_DNA"/>
</dbReference>
<dbReference type="EMBL" id="QXFY01000340">
    <property type="protein sequence ID" value="KAE9347401.1"/>
    <property type="molecule type" value="Genomic_DNA"/>
</dbReference>
<comment type="caution">
    <text evidence="5">The sequence shown here is derived from an EMBL/GenBank/DDBJ whole genome shotgun (WGS) entry which is preliminary data.</text>
</comment>
<dbReference type="Proteomes" id="UP000440732">
    <property type="component" value="Unassembled WGS sequence"/>
</dbReference>
<evidence type="ECO:0000313" key="5">
    <source>
        <dbReference type="EMBL" id="KAE9233088.1"/>
    </source>
</evidence>
<dbReference type="Proteomes" id="UP000441208">
    <property type="component" value="Unassembled WGS sequence"/>
</dbReference>
<dbReference type="EMBL" id="QXGB01000067">
    <property type="protein sequence ID" value="KAE9233088.1"/>
    <property type="molecule type" value="Genomic_DNA"/>
</dbReference>
<dbReference type="Proteomes" id="UP000476176">
    <property type="component" value="Unassembled WGS sequence"/>
</dbReference>
<reference evidence="9 10" key="1">
    <citation type="submission" date="2018-08" db="EMBL/GenBank/DDBJ databases">
        <title>Genomic investigation of the strawberry pathogen Phytophthora fragariae indicates pathogenicity is determined by transcriptional variation in three key races.</title>
        <authorList>
            <person name="Adams T.M."/>
            <person name="Armitage A.D."/>
            <person name="Sobczyk M.K."/>
            <person name="Bates H.J."/>
            <person name="Dunwell J.M."/>
            <person name="Nellist C.F."/>
            <person name="Harrison R.J."/>
        </authorList>
    </citation>
    <scope>NUCLEOTIDE SEQUENCE [LARGE SCALE GENOMIC DNA]</scope>
    <source>
        <strain evidence="7 11">A4</strain>
        <strain evidence="6 14">BC-23</strain>
        <strain evidence="5 10">NOV-27</strain>
        <strain evidence="4 12">NOV-5</strain>
        <strain evidence="3 13">NOV-71</strain>
        <strain evidence="8 15">NOV-77</strain>
        <strain evidence="2 9">NOV-9</strain>
    </source>
</reference>
<evidence type="ECO:0000313" key="12">
    <source>
        <dbReference type="Proteomes" id="UP000440732"/>
    </source>
</evidence>
<name>A0A6A3ZDU9_9STRA</name>